<reference evidence="4 5" key="1">
    <citation type="journal article" date="2016" name="Nat. Commun.">
        <title>Thousands of microbial genomes shed light on interconnected biogeochemical processes in an aquifer system.</title>
        <authorList>
            <person name="Anantharaman K."/>
            <person name="Brown C.T."/>
            <person name="Hug L.A."/>
            <person name="Sharon I."/>
            <person name="Castelle C.J."/>
            <person name="Probst A.J."/>
            <person name="Thomas B.C."/>
            <person name="Singh A."/>
            <person name="Wilkins M.J."/>
            <person name="Karaoz U."/>
            <person name="Brodie E.L."/>
            <person name="Williams K.H."/>
            <person name="Hubbard S.S."/>
            <person name="Banfield J.F."/>
        </authorList>
    </citation>
    <scope>NUCLEOTIDE SEQUENCE [LARGE SCALE GENOMIC DNA]</scope>
</reference>
<dbReference type="Gene3D" id="1.25.40.10">
    <property type="entry name" value="Tetratricopeptide repeat domain"/>
    <property type="match status" value="1"/>
</dbReference>
<evidence type="ECO:0000313" key="4">
    <source>
        <dbReference type="EMBL" id="OGF21130.1"/>
    </source>
</evidence>
<dbReference type="AlphaFoldDB" id="A0A1F5S351"/>
<gene>
    <name evidence="4" type="ORF">A2257_01680</name>
</gene>
<dbReference type="PANTHER" id="PTHR44943">
    <property type="entry name" value="CELLULOSE SYNTHASE OPERON PROTEIN C"/>
    <property type="match status" value="1"/>
</dbReference>
<dbReference type="EMBL" id="MFGA01000014">
    <property type="protein sequence ID" value="OGF21130.1"/>
    <property type="molecule type" value="Genomic_DNA"/>
</dbReference>
<comment type="caution">
    <text evidence="4">The sequence shown here is derived from an EMBL/GenBank/DDBJ whole genome shotgun (WGS) entry which is preliminary data.</text>
</comment>
<dbReference type="InterPro" id="IPR051685">
    <property type="entry name" value="Ycf3/AcsC/BcsC/TPR_MFPF"/>
</dbReference>
<sequence length="219" mass="25384">MSKTIKIIIAVVVILIAGGLVAWQTLSWQGKMAGIKETLSSMFSGEDSQLPENIKSAYDKIKEDPSNIDSYITLARWKTDKGQIEDAIKLYQAGLQFRPTDTLLWNNLADIYMKNKRYAEAEQAYLKIVETNPGWVQAYRSLVDLYRYQIPEKRTEIPKMLEDGMARNLEYMKIHFVQLLAVYYRDFGPKEEAIKWYEELIKLDPANDTVKAELEEMKK</sequence>
<evidence type="ECO:0000256" key="2">
    <source>
        <dbReference type="ARBA" id="ARBA00022803"/>
    </source>
</evidence>
<dbReference type="PANTHER" id="PTHR44943:SF8">
    <property type="entry name" value="TPR REPEAT-CONTAINING PROTEIN MJ0263"/>
    <property type="match status" value="1"/>
</dbReference>
<dbReference type="Pfam" id="PF14559">
    <property type="entry name" value="TPR_19"/>
    <property type="match status" value="1"/>
</dbReference>
<protein>
    <submittedName>
        <fullName evidence="4">Uncharacterized protein</fullName>
    </submittedName>
</protein>
<dbReference type="SMART" id="SM00028">
    <property type="entry name" value="TPR"/>
    <property type="match status" value="3"/>
</dbReference>
<organism evidence="4 5">
    <name type="scientific">Candidatus Falkowbacteria bacterium RIFOXYA2_FULL_38_12</name>
    <dbReference type="NCBI Taxonomy" id="1797993"/>
    <lineage>
        <taxon>Bacteria</taxon>
        <taxon>Candidatus Falkowiibacteriota</taxon>
    </lineage>
</organism>
<proteinExistence type="predicted"/>
<evidence type="ECO:0000313" key="5">
    <source>
        <dbReference type="Proteomes" id="UP000177407"/>
    </source>
</evidence>
<evidence type="ECO:0000256" key="3">
    <source>
        <dbReference type="PROSITE-ProRule" id="PRU00339"/>
    </source>
</evidence>
<evidence type="ECO:0000256" key="1">
    <source>
        <dbReference type="ARBA" id="ARBA00022737"/>
    </source>
</evidence>
<dbReference type="InterPro" id="IPR011990">
    <property type="entry name" value="TPR-like_helical_dom_sf"/>
</dbReference>
<dbReference type="InterPro" id="IPR019734">
    <property type="entry name" value="TPR_rpt"/>
</dbReference>
<accession>A0A1F5S351</accession>
<keyword evidence="2 3" id="KW-0802">TPR repeat</keyword>
<keyword evidence="1" id="KW-0677">Repeat</keyword>
<name>A0A1F5S351_9BACT</name>
<dbReference type="SUPFAM" id="SSF48452">
    <property type="entry name" value="TPR-like"/>
    <property type="match status" value="1"/>
</dbReference>
<dbReference type="PROSITE" id="PS50005">
    <property type="entry name" value="TPR"/>
    <property type="match status" value="3"/>
</dbReference>
<dbReference type="Proteomes" id="UP000177407">
    <property type="component" value="Unassembled WGS sequence"/>
</dbReference>
<feature type="repeat" description="TPR" evidence="3">
    <location>
        <begin position="68"/>
        <end position="101"/>
    </location>
</feature>
<feature type="repeat" description="TPR" evidence="3">
    <location>
        <begin position="174"/>
        <end position="207"/>
    </location>
</feature>
<dbReference type="Pfam" id="PF13181">
    <property type="entry name" value="TPR_8"/>
    <property type="match status" value="1"/>
</dbReference>
<feature type="repeat" description="TPR" evidence="3">
    <location>
        <begin position="102"/>
        <end position="135"/>
    </location>
</feature>